<evidence type="ECO:0000313" key="1">
    <source>
        <dbReference type="EMBL" id="TBL74528.1"/>
    </source>
</evidence>
<reference evidence="1 2" key="1">
    <citation type="submission" date="2019-02" db="EMBL/GenBank/DDBJ databases">
        <title>Paenibacillus sp. nov., isolated from surface-sterilized tissue of Thalictrum simplex L.</title>
        <authorList>
            <person name="Tuo L."/>
        </authorList>
    </citation>
    <scope>NUCLEOTIDE SEQUENCE [LARGE SCALE GENOMIC DNA]</scope>
    <source>
        <strain evidence="1 2">N2SHLJ1</strain>
    </source>
</reference>
<sequence>MRYELVHLLNHVEDEQMIAAMIHNLSLDDIETLIIHLDYASFEARERWLGLFTLETTAPKSKKEPDS</sequence>
<name>A0A4Q9DMW0_9BACL</name>
<comment type="caution">
    <text evidence="1">The sequence shown here is derived from an EMBL/GenBank/DDBJ whole genome shotgun (WGS) entry which is preliminary data.</text>
</comment>
<evidence type="ECO:0000313" key="2">
    <source>
        <dbReference type="Proteomes" id="UP000293142"/>
    </source>
</evidence>
<dbReference type="RefSeq" id="WP_131016114.1">
    <property type="nucleotide sequence ID" value="NZ_SIRE01000019.1"/>
</dbReference>
<dbReference type="EMBL" id="SIRE01000019">
    <property type="protein sequence ID" value="TBL74528.1"/>
    <property type="molecule type" value="Genomic_DNA"/>
</dbReference>
<gene>
    <name evidence="1" type="ORF">EYB31_24695</name>
</gene>
<protein>
    <submittedName>
        <fullName evidence="1">Uncharacterized protein</fullName>
    </submittedName>
</protein>
<accession>A0A4Q9DMW0</accession>
<dbReference type="Proteomes" id="UP000293142">
    <property type="component" value="Unassembled WGS sequence"/>
</dbReference>
<keyword evidence="2" id="KW-1185">Reference proteome</keyword>
<proteinExistence type="predicted"/>
<dbReference type="AlphaFoldDB" id="A0A4Q9DMW0"/>
<organism evidence="1 2">
    <name type="scientific">Paenibacillus thalictri</name>
    <dbReference type="NCBI Taxonomy" id="2527873"/>
    <lineage>
        <taxon>Bacteria</taxon>
        <taxon>Bacillati</taxon>
        <taxon>Bacillota</taxon>
        <taxon>Bacilli</taxon>
        <taxon>Bacillales</taxon>
        <taxon>Paenibacillaceae</taxon>
        <taxon>Paenibacillus</taxon>
    </lineage>
</organism>
<dbReference type="OrthoDB" id="2941088at2"/>